<dbReference type="AlphaFoldDB" id="A0A512N9X3"/>
<comment type="caution">
    <text evidence="1">The sequence shown here is derived from an EMBL/GenBank/DDBJ whole genome shotgun (WGS) entry which is preliminary data.</text>
</comment>
<keyword evidence="2" id="KW-1185">Reference proteome</keyword>
<name>A0A512N9X3_9HYPH</name>
<dbReference type="Proteomes" id="UP000321058">
    <property type="component" value="Unassembled WGS sequence"/>
</dbReference>
<sequence length="111" mass="12061">MCSLCGVLGGSGHWTDAAARPGIFTRNVDSPQRRRERAHRIACASRVLAYYGLTLSDWQASSFVLSTATGKTELVEDLGHLWAAAERLLGRPCDPLDPDLIVRLEGSGLHD</sequence>
<proteinExistence type="predicted"/>
<organism evidence="1 2">
    <name type="scientific">Reyranella soli</name>
    <dbReference type="NCBI Taxonomy" id="1230389"/>
    <lineage>
        <taxon>Bacteria</taxon>
        <taxon>Pseudomonadati</taxon>
        <taxon>Pseudomonadota</taxon>
        <taxon>Alphaproteobacteria</taxon>
        <taxon>Hyphomicrobiales</taxon>
        <taxon>Reyranellaceae</taxon>
        <taxon>Reyranella</taxon>
    </lineage>
</organism>
<gene>
    <name evidence="1" type="ORF">RSO01_29340</name>
</gene>
<dbReference type="EMBL" id="BKAJ01000045">
    <property type="protein sequence ID" value="GEP55768.1"/>
    <property type="molecule type" value="Genomic_DNA"/>
</dbReference>
<evidence type="ECO:0000313" key="1">
    <source>
        <dbReference type="EMBL" id="GEP55768.1"/>
    </source>
</evidence>
<reference evidence="1 2" key="1">
    <citation type="submission" date="2019-07" db="EMBL/GenBank/DDBJ databases">
        <title>Whole genome shotgun sequence of Reyranella soli NBRC 108950.</title>
        <authorList>
            <person name="Hosoyama A."/>
            <person name="Uohara A."/>
            <person name="Ohji S."/>
            <person name="Ichikawa N."/>
        </authorList>
    </citation>
    <scope>NUCLEOTIDE SEQUENCE [LARGE SCALE GENOMIC DNA]</scope>
    <source>
        <strain evidence="1 2">NBRC 108950</strain>
    </source>
</reference>
<protein>
    <submittedName>
        <fullName evidence="1">Uncharacterized protein</fullName>
    </submittedName>
</protein>
<dbReference type="RefSeq" id="WP_147149846.1">
    <property type="nucleotide sequence ID" value="NZ_BKAJ01000045.1"/>
</dbReference>
<accession>A0A512N9X3</accession>
<dbReference type="OrthoDB" id="2086168at2"/>
<evidence type="ECO:0000313" key="2">
    <source>
        <dbReference type="Proteomes" id="UP000321058"/>
    </source>
</evidence>